<organism evidence="1">
    <name type="scientific">Eutreptiella gymnastica</name>
    <dbReference type="NCBI Taxonomy" id="73025"/>
    <lineage>
        <taxon>Eukaryota</taxon>
        <taxon>Discoba</taxon>
        <taxon>Euglenozoa</taxon>
        <taxon>Euglenida</taxon>
        <taxon>Spirocuta</taxon>
        <taxon>Euglenophyceae</taxon>
        <taxon>Eutreptiales</taxon>
        <taxon>Eutreptiaceae</taxon>
        <taxon>Eutreptiella</taxon>
    </lineage>
</organism>
<accession>A0A7S4G5G9</accession>
<dbReference type="EMBL" id="HBJA01107105">
    <property type="protein sequence ID" value="CAE0825754.1"/>
    <property type="molecule type" value="Transcribed_RNA"/>
</dbReference>
<evidence type="ECO:0000313" key="1">
    <source>
        <dbReference type="EMBL" id="CAE0825754.1"/>
    </source>
</evidence>
<sequence length="121" mass="13492">MGRGHKANIRRKICELQCCLNVVNVVNVVDSMAGCELLHKSKPCCTPLQSADPQQLQRSMLPTKSTSTELHAHGAQLPRGEENSGILDLWNYHWHTLKHTAGPALKRIEEGHHTWAGMHLS</sequence>
<gene>
    <name evidence="1" type="ORF">EGYM00163_LOCUS37006</name>
</gene>
<reference evidence="1" key="1">
    <citation type="submission" date="2021-01" db="EMBL/GenBank/DDBJ databases">
        <authorList>
            <person name="Corre E."/>
            <person name="Pelletier E."/>
            <person name="Niang G."/>
            <person name="Scheremetjew M."/>
            <person name="Finn R."/>
            <person name="Kale V."/>
            <person name="Holt S."/>
            <person name="Cochrane G."/>
            <person name="Meng A."/>
            <person name="Brown T."/>
            <person name="Cohen L."/>
        </authorList>
    </citation>
    <scope>NUCLEOTIDE SEQUENCE</scope>
    <source>
        <strain evidence="1">CCMP1594</strain>
    </source>
</reference>
<name>A0A7S4G5G9_9EUGL</name>
<dbReference type="AlphaFoldDB" id="A0A7S4G5G9"/>
<proteinExistence type="predicted"/>
<protein>
    <submittedName>
        <fullName evidence="1">Uncharacterized protein</fullName>
    </submittedName>
</protein>